<dbReference type="EMBL" id="LPWA01000145">
    <property type="protein sequence ID" value="KUM24052.1"/>
    <property type="molecule type" value="Genomic_DNA"/>
</dbReference>
<dbReference type="SMART" id="SM00346">
    <property type="entry name" value="HTH_ICLR"/>
    <property type="match status" value="1"/>
</dbReference>
<dbReference type="AlphaFoldDB" id="A0A117N1Z9"/>
<keyword evidence="3" id="KW-0804">Transcription</keyword>
<sequence length="258" mass="27559">MKMSNFLIEKCFDTIALLANEAKSLRLGEIADRLDLPKSTAHKLLRVLCSIGWIEQNSETGIYGLSLQLAILGQRFLAAAGIRDVCQPILDRLAQGSQELVRVATVQQDRLAWTALAQGAKAGLIYDHDTTAKVPLHVTADGKAWLATLTREAAVKTVLKNGFGQPAAYGPKAVRTIEAIVCELQVTQERGWALAVEEAEPGVTSIAVAIRPNGGPAVGTVSVAGPILRLSGGKIPEIVRLVCVAANDLAALWPCEMY</sequence>
<evidence type="ECO:0000259" key="5">
    <source>
        <dbReference type="PROSITE" id="PS51078"/>
    </source>
</evidence>
<dbReference type="GO" id="GO:0045892">
    <property type="term" value="P:negative regulation of DNA-templated transcription"/>
    <property type="evidence" value="ECO:0007669"/>
    <property type="project" value="TreeGrafter"/>
</dbReference>
<protein>
    <recommendedName>
        <fullName evidence="8">IclR family transcriptional regulator</fullName>
    </recommendedName>
</protein>
<dbReference type="PROSITE" id="PS51078">
    <property type="entry name" value="ICLR_ED"/>
    <property type="match status" value="1"/>
</dbReference>
<dbReference type="InterPro" id="IPR005471">
    <property type="entry name" value="Tscrpt_reg_IclR_N"/>
</dbReference>
<keyword evidence="1" id="KW-0805">Transcription regulation</keyword>
<gene>
    <name evidence="6" type="ORF">AU467_31635</name>
</gene>
<comment type="caution">
    <text evidence="6">The sequence shown here is derived from an EMBL/GenBank/DDBJ whole genome shotgun (WGS) entry which is preliminary data.</text>
</comment>
<evidence type="ECO:0008006" key="8">
    <source>
        <dbReference type="Google" id="ProtNLM"/>
    </source>
</evidence>
<proteinExistence type="predicted"/>
<dbReference type="InterPro" id="IPR036388">
    <property type="entry name" value="WH-like_DNA-bd_sf"/>
</dbReference>
<evidence type="ECO:0000313" key="7">
    <source>
        <dbReference type="Proteomes" id="UP000053176"/>
    </source>
</evidence>
<evidence type="ECO:0000313" key="6">
    <source>
        <dbReference type="EMBL" id="KUM24052.1"/>
    </source>
</evidence>
<dbReference type="PANTHER" id="PTHR30136:SF35">
    <property type="entry name" value="HTH-TYPE TRANSCRIPTIONAL REGULATOR RV1719"/>
    <property type="match status" value="1"/>
</dbReference>
<dbReference type="GO" id="GO:0003700">
    <property type="term" value="F:DNA-binding transcription factor activity"/>
    <property type="evidence" value="ECO:0007669"/>
    <property type="project" value="TreeGrafter"/>
</dbReference>
<dbReference type="SUPFAM" id="SSF55781">
    <property type="entry name" value="GAF domain-like"/>
    <property type="match status" value="1"/>
</dbReference>
<feature type="domain" description="IclR-ED" evidence="5">
    <location>
        <begin position="68"/>
        <end position="255"/>
    </location>
</feature>
<dbReference type="GO" id="GO:0003677">
    <property type="term" value="F:DNA binding"/>
    <property type="evidence" value="ECO:0007669"/>
    <property type="project" value="UniProtKB-KW"/>
</dbReference>
<dbReference type="InterPro" id="IPR014757">
    <property type="entry name" value="Tscrpt_reg_IclR_C"/>
</dbReference>
<dbReference type="InterPro" id="IPR036390">
    <property type="entry name" value="WH_DNA-bd_sf"/>
</dbReference>
<dbReference type="InterPro" id="IPR050707">
    <property type="entry name" value="HTH_MetabolicPath_Reg"/>
</dbReference>
<accession>A0A117N1Z9</accession>
<keyword evidence="2" id="KW-0238">DNA-binding</keyword>
<dbReference type="Pfam" id="PF09339">
    <property type="entry name" value="HTH_IclR"/>
    <property type="match status" value="1"/>
</dbReference>
<name>A0A117N1Z9_RHILI</name>
<evidence type="ECO:0000256" key="2">
    <source>
        <dbReference type="ARBA" id="ARBA00023125"/>
    </source>
</evidence>
<organism evidence="6 7">
    <name type="scientific">Rhizobium loti</name>
    <name type="common">Mesorhizobium loti</name>
    <dbReference type="NCBI Taxonomy" id="381"/>
    <lineage>
        <taxon>Bacteria</taxon>
        <taxon>Pseudomonadati</taxon>
        <taxon>Pseudomonadota</taxon>
        <taxon>Alphaproteobacteria</taxon>
        <taxon>Hyphomicrobiales</taxon>
        <taxon>Phyllobacteriaceae</taxon>
        <taxon>Mesorhizobium</taxon>
    </lineage>
</organism>
<dbReference type="PANTHER" id="PTHR30136">
    <property type="entry name" value="HELIX-TURN-HELIX TRANSCRIPTIONAL REGULATOR, ICLR FAMILY"/>
    <property type="match status" value="1"/>
</dbReference>
<dbReference type="Pfam" id="PF01614">
    <property type="entry name" value="IclR_C"/>
    <property type="match status" value="1"/>
</dbReference>
<dbReference type="SUPFAM" id="SSF46785">
    <property type="entry name" value="Winged helix' DNA-binding domain"/>
    <property type="match status" value="1"/>
</dbReference>
<evidence type="ECO:0000259" key="4">
    <source>
        <dbReference type="PROSITE" id="PS51077"/>
    </source>
</evidence>
<reference evidence="6 7" key="1">
    <citation type="submission" date="2015-12" db="EMBL/GenBank/DDBJ databases">
        <title>Draft genome sequence of Mesorhizobium sp. UFLA 01-765, a multitolerant efficient symbiont and plant-growth promoting strain isolated from Zn-mining soil using Leucaena leucocephala as a trap plant.</title>
        <authorList>
            <person name="Rangel W.M."/>
            <person name="Thijs S."/>
            <person name="Longatti S.M."/>
            <person name="Moreira F.M."/>
            <person name="Weyens N."/>
            <person name="Vangronsveld J."/>
            <person name="Van Hamme J.D."/>
            <person name="Bottos E.M."/>
            <person name="Rineau F."/>
        </authorList>
    </citation>
    <scope>NUCLEOTIDE SEQUENCE [LARGE SCALE GENOMIC DNA]</scope>
    <source>
        <strain evidence="6 7">UFLA 01-765</strain>
    </source>
</reference>
<dbReference type="PROSITE" id="PS51077">
    <property type="entry name" value="HTH_ICLR"/>
    <property type="match status" value="1"/>
</dbReference>
<evidence type="ECO:0000256" key="1">
    <source>
        <dbReference type="ARBA" id="ARBA00023015"/>
    </source>
</evidence>
<dbReference type="Proteomes" id="UP000053176">
    <property type="component" value="Unassembled WGS sequence"/>
</dbReference>
<dbReference type="Gene3D" id="3.30.450.40">
    <property type="match status" value="1"/>
</dbReference>
<dbReference type="OrthoDB" id="9807558at2"/>
<dbReference type="InterPro" id="IPR029016">
    <property type="entry name" value="GAF-like_dom_sf"/>
</dbReference>
<evidence type="ECO:0000256" key="3">
    <source>
        <dbReference type="ARBA" id="ARBA00023163"/>
    </source>
</evidence>
<dbReference type="Gene3D" id="1.10.10.10">
    <property type="entry name" value="Winged helix-like DNA-binding domain superfamily/Winged helix DNA-binding domain"/>
    <property type="match status" value="1"/>
</dbReference>
<feature type="domain" description="HTH iclR-type" evidence="4">
    <location>
        <begin position="5"/>
        <end position="67"/>
    </location>
</feature>